<feature type="binding site" evidence="2">
    <location>
        <begin position="240"/>
        <end position="247"/>
    </location>
    <ligand>
        <name>ATP</name>
        <dbReference type="ChEBI" id="CHEBI:30616"/>
    </ligand>
</feature>
<dbReference type="SUPFAM" id="SSF140931">
    <property type="entry name" value="Fic-like"/>
    <property type="match status" value="1"/>
</dbReference>
<dbReference type="RefSeq" id="WP_130135487.1">
    <property type="nucleotide sequence ID" value="NZ_RQTE01000106.1"/>
</dbReference>
<proteinExistence type="predicted"/>
<feature type="domain" description="Fido" evidence="4">
    <location>
        <begin position="149"/>
        <end position="299"/>
    </location>
</feature>
<reference evidence="5 6" key="1">
    <citation type="submission" date="2018-11" db="EMBL/GenBank/DDBJ databases">
        <title>Genomic profiling of Staphylococcus species from a Poultry farm system in KwaZulu-Natal, South Africa.</title>
        <authorList>
            <person name="Amoako D.G."/>
            <person name="Somboro A.M."/>
            <person name="Abia A.L.K."/>
            <person name="Bester L.A."/>
            <person name="Essack S.Y."/>
        </authorList>
    </citation>
    <scope>NUCLEOTIDE SEQUENCE [LARGE SCALE GENOMIC DNA]</scope>
    <source>
        <strain evidence="5 6">SA11</strain>
    </source>
</reference>
<keyword evidence="2" id="KW-0547">Nucleotide-binding</keyword>
<evidence type="ECO:0000313" key="5">
    <source>
        <dbReference type="EMBL" id="RZI02317.1"/>
    </source>
</evidence>
<gene>
    <name evidence="5" type="ORF">EIG99_06530</name>
</gene>
<dbReference type="Pfam" id="PF02661">
    <property type="entry name" value="Fic"/>
    <property type="match status" value="1"/>
</dbReference>
<evidence type="ECO:0000313" key="6">
    <source>
        <dbReference type="Proteomes" id="UP000293854"/>
    </source>
</evidence>
<dbReference type="AlphaFoldDB" id="A0A4Q7CQ61"/>
<dbReference type="EMBL" id="RQTE01000106">
    <property type="protein sequence ID" value="RZI02317.1"/>
    <property type="molecule type" value="Genomic_DNA"/>
</dbReference>
<name>A0A4Q7CQ61_9STAP</name>
<dbReference type="InterPro" id="IPR036597">
    <property type="entry name" value="Fido-like_dom_sf"/>
</dbReference>
<dbReference type="Gene3D" id="1.10.3290.10">
    <property type="entry name" value="Fido-like domain"/>
    <property type="match status" value="1"/>
</dbReference>
<evidence type="ECO:0000259" key="4">
    <source>
        <dbReference type="PROSITE" id="PS51459"/>
    </source>
</evidence>
<comment type="caution">
    <text evidence="5">The sequence shown here is derived from an EMBL/GenBank/DDBJ whole genome shotgun (WGS) entry which is preliminary data.</text>
</comment>
<keyword evidence="2" id="KW-0067">ATP-binding</keyword>
<feature type="active site" evidence="1">
    <location>
        <position position="236"/>
    </location>
</feature>
<sequence>MEYNELKKIFYASGDSNLEHEYQTRLESFSTFLTDIYINPIREQNQYKSIRYPLFICMTINVIKKMEDILMNTIKISQLSFSQPPVAMQSYLNKLLINELQSTNEKENVRSTKVELAEILNNTKGKTNKKFQGLVNQYQLLGKQEIEVKEVADFRKVYDLLLSNDIEAKDQSDGTRFRTTGVGVFDTSKGKWLHRNEFGEIEINDFLNKLLNFWSDENIPYLIRIAASHYMFEYLHPFYDGNGRLGRYLVAKMLNDKLDQVTALTFSYTVNRNKSKYDKAFEAASDYFNKGELTRFVETMFDLIIEGQRSALEDMESNVQMLQRLNRGLEQLNLSKEESQFISVLIQDKIFGSALSRISLPNLTEVLELSRHKVNKMVEKHNDKLNLLKQRPAVYELKDEFIEGLLSFNSETEIEK</sequence>
<dbReference type="Proteomes" id="UP000293854">
    <property type="component" value="Unassembled WGS sequence"/>
</dbReference>
<dbReference type="PANTHER" id="PTHR13504">
    <property type="entry name" value="FIDO DOMAIN-CONTAINING PROTEIN DDB_G0283145"/>
    <property type="match status" value="1"/>
</dbReference>
<feature type="coiled-coil region" evidence="3">
    <location>
        <begin position="305"/>
        <end position="332"/>
    </location>
</feature>
<organism evidence="5 6">
    <name type="scientific">Staphylococcus condimenti</name>
    <dbReference type="NCBI Taxonomy" id="70255"/>
    <lineage>
        <taxon>Bacteria</taxon>
        <taxon>Bacillati</taxon>
        <taxon>Bacillota</taxon>
        <taxon>Bacilli</taxon>
        <taxon>Bacillales</taxon>
        <taxon>Staphylococcaceae</taxon>
        <taxon>Staphylococcus</taxon>
    </lineage>
</organism>
<dbReference type="PROSITE" id="PS51459">
    <property type="entry name" value="FIDO"/>
    <property type="match status" value="1"/>
</dbReference>
<dbReference type="PANTHER" id="PTHR13504:SF40">
    <property type="entry name" value="FIDO DOMAIN-CONTAINING PROTEIN"/>
    <property type="match status" value="1"/>
</dbReference>
<evidence type="ECO:0000256" key="3">
    <source>
        <dbReference type="SAM" id="Coils"/>
    </source>
</evidence>
<evidence type="ECO:0000256" key="2">
    <source>
        <dbReference type="PIRSR" id="PIRSR640198-2"/>
    </source>
</evidence>
<keyword evidence="3" id="KW-0175">Coiled coil</keyword>
<accession>A0A4Q7CQ61</accession>
<dbReference type="InterPro" id="IPR003812">
    <property type="entry name" value="Fido"/>
</dbReference>
<protein>
    <submittedName>
        <fullName evidence="5">Fic family protein</fullName>
    </submittedName>
</protein>
<evidence type="ECO:0000256" key="1">
    <source>
        <dbReference type="PIRSR" id="PIRSR640198-1"/>
    </source>
</evidence>
<dbReference type="InterPro" id="IPR040198">
    <property type="entry name" value="Fido_containing"/>
</dbReference>